<proteinExistence type="predicted"/>
<protein>
    <submittedName>
        <fullName evidence="1">Uncharacterized protein</fullName>
    </submittedName>
</protein>
<evidence type="ECO:0000313" key="2">
    <source>
        <dbReference type="Proteomes" id="UP000654452"/>
    </source>
</evidence>
<organism evidence="1 2">
    <name type="scientific">Azospirillum aestuarii</name>
    <dbReference type="NCBI Taxonomy" id="2802052"/>
    <lineage>
        <taxon>Bacteria</taxon>
        <taxon>Pseudomonadati</taxon>
        <taxon>Pseudomonadota</taxon>
        <taxon>Alphaproteobacteria</taxon>
        <taxon>Rhodospirillales</taxon>
        <taxon>Azospirillaceae</taxon>
        <taxon>Azospirillum</taxon>
    </lineage>
</organism>
<reference evidence="1 2" key="1">
    <citation type="submission" date="2021-01" db="EMBL/GenBank/DDBJ databases">
        <title>Azospirillum sp. YIM DDC1 draft genome.</title>
        <authorList>
            <person name="Wang Y.-X."/>
        </authorList>
    </citation>
    <scope>NUCLEOTIDE SEQUENCE [LARGE SCALE GENOMIC DNA]</scope>
    <source>
        <strain evidence="1 2">YIM DDC1</strain>
    </source>
</reference>
<dbReference type="EMBL" id="JAEPIV010000024">
    <property type="protein sequence ID" value="MBK4722394.1"/>
    <property type="molecule type" value="Genomic_DNA"/>
</dbReference>
<keyword evidence="2" id="KW-1185">Reference proteome</keyword>
<name>A0ABS1I5P0_9PROT</name>
<evidence type="ECO:0000313" key="1">
    <source>
        <dbReference type="EMBL" id="MBK4722394.1"/>
    </source>
</evidence>
<dbReference type="Proteomes" id="UP000654452">
    <property type="component" value="Unassembled WGS sequence"/>
</dbReference>
<comment type="caution">
    <text evidence="1">The sequence shown here is derived from an EMBL/GenBank/DDBJ whole genome shotgun (WGS) entry which is preliminary data.</text>
</comment>
<accession>A0ABS1I5P0</accession>
<sequence length="110" mass="11554">MDVLIGGLATSEEAEWFDRSARALRIRPSRCGVVAEVDLGDRSIRIDPGTVRVSAMAIDEGAPFVPDDIVTSPDGGVISLAWTAADALNRMGGAVRLLHRQAGVAPACLL</sequence>
<gene>
    <name evidence="1" type="ORF">JJL56_26420</name>
</gene>